<keyword evidence="1" id="KW-0202">Cytokine</keyword>
<dbReference type="EMBL" id="OY660869">
    <property type="protein sequence ID" value="CAJ1058589.1"/>
    <property type="molecule type" value="Genomic_DNA"/>
</dbReference>
<protein>
    <submittedName>
        <fullName evidence="4">Alveolar macrophage chemotactic factor 2-like</fullName>
    </submittedName>
</protein>
<dbReference type="InterPro" id="IPR036048">
    <property type="entry name" value="Interleukin_8-like_sf"/>
</dbReference>
<evidence type="ECO:0000259" key="3">
    <source>
        <dbReference type="SMART" id="SM00199"/>
    </source>
</evidence>
<dbReference type="PRINTS" id="PR00437">
    <property type="entry name" value="SMALLCYTKCXC"/>
</dbReference>
<dbReference type="Pfam" id="PF00048">
    <property type="entry name" value="IL8"/>
    <property type="match status" value="1"/>
</dbReference>
<dbReference type="GO" id="GO:0006955">
    <property type="term" value="P:immune response"/>
    <property type="evidence" value="ECO:0007669"/>
    <property type="project" value="InterPro"/>
</dbReference>
<dbReference type="AlphaFoldDB" id="A0AAV1FCV6"/>
<dbReference type="GO" id="GO:0005615">
    <property type="term" value="C:extracellular space"/>
    <property type="evidence" value="ECO:0007669"/>
    <property type="project" value="UniProtKB-KW"/>
</dbReference>
<dbReference type="PANTHER" id="PTHR12015">
    <property type="entry name" value="SMALL INDUCIBLE CYTOKINE A"/>
    <property type="match status" value="1"/>
</dbReference>
<reference evidence="4" key="1">
    <citation type="submission" date="2023-08" db="EMBL/GenBank/DDBJ databases">
        <authorList>
            <person name="Alioto T."/>
            <person name="Alioto T."/>
            <person name="Gomez Garrido J."/>
        </authorList>
    </citation>
    <scope>NUCLEOTIDE SEQUENCE</scope>
</reference>
<dbReference type="InterPro" id="IPR001089">
    <property type="entry name" value="Chemokine_CXC"/>
</dbReference>
<feature type="chain" id="PRO_5043830293" evidence="2">
    <location>
        <begin position="21"/>
        <end position="100"/>
    </location>
</feature>
<keyword evidence="2" id="KW-0732">Signal</keyword>
<gene>
    <name evidence="4" type="ORF">XNOV1_A022394</name>
</gene>
<dbReference type="PRINTS" id="PR00436">
    <property type="entry name" value="INTERLEUKIN8"/>
</dbReference>
<dbReference type="Proteomes" id="UP001178508">
    <property type="component" value="Chromosome 6"/>
</dbReference>
<evidence type="ECO:0000256" key="2">
    <source>
        <dbReference type="SAM" id="SignalP"/>
    </source>
</evidence>
<dbReference type="SMART" id="SM00199">
    <property type="entry name" value="SCY"/>
    <property type="match status" value="1"/>
</dbReference>
<sequence length="100" mass="11093">MSSTIKVFLLLAVVICISMAQLNESGQQCLCRRVRRGIRPNSEVKDIQIYPATLFCNKVEIVVITGNGYRYCLNPEMSAVQKLLEKVMAKQNVSATTPSA</sequence>
<feature type="signal peptide" evidence="2">
    <location>
        <begin position="1"/>
        <end position="20"/>
    </location>
</feature>
<proteinExistence type="predicted"/>
<dbReference type="InterPro" id="IPR039809">
    <property type="entry name" value="Chemokine_b/g/d"/>
</dbReference>
<dbReference type="GO" id="GO:0008009">
    <property type="term" value="F:chemokine activity"/>
    <property type="evidence" value="ECO:0007669"/>
    <property type="project" value="InterPro"/>
</dbReference>
<dbReference type="InterPro" id="IPR001811">
    <property type="entry name" value="Chemokine_IL8-like_dom"/>
</dbReference>
<dbReference type="SUPFAM" id="SSF54117">
    <property type="entry name" value="Interleukin 8-like chemokines"/>
    <property type="match status" value="1"/>
</dbReference>
<evidence type="ECO:0000313" key="5">
    <source>
        <dbReference type="Proteomes" id="UP001178508"/>
    </source>
</evidence>
<name>A0AAV1FCV6_XYRNO</name>
<dbReference type="PANTHER" id="PTHR12015:SF198">
    <property type="entry name" value="PLATELET BASIC PROTEIN"/>
    <property type="match status" value="1"/>
</dbReference>
<keyword evidence="5" id="KW-1185">Reference proteome</keyword>
<dbReference type="Gene3D" id="2.40.50.40">
    <property type="match status" value="1"/>
</dbReference>
<accession>A0AAV1FCV6</accession>
<evidence type="ECO:0000313" key="4">
    <source>
        <dbReference type="EMBL" id="CAJ1058589.1"/>
    </source>
</evidence>
<organism evidence="4 5">
    <name type="scientific">Xyrichtys novacula</name>
    <name type="common">Pearly razorfish</name>
    <name type="synonym">Hemipteronotus novacula</name>
    <dbReference type="NCBI Taxonomy" id="13765"/>
    <lineage>
        <taxon>Eukaryota</taxon>
        <taxon>Metazoa</taxon>
        <taxon>Chordata</taxon>
        <taxon>Craniata</taxon>
        <taxon>Vertebrata</taxon>
        <taxon>Euteleostomi</taxon>
        <taxon>Actinopterygii</taxon>
        <taxon>Neopterygii</taxon>
        <taxon>Teleostei</taxon>
        <taxon>Neoteleostei</taxon>
        <taxon>Acanthomorphata</taxon>
        <taxon>Eupercaria</taxon>
        <taxon>Labriformes</taxon>
        <taxon>Labridae</taxon>
        <taxon>Xyrichtys</taxon>
    </lineage>
</organism>
<feature type="domain" description="Chemokine interleukin-8-like" evidence="3">
    <location>
        <begin position="26"/>
        <end position="87"/>
    </location>
</feature>
<evidence type="ECO:0000256" key="1">
    <source>
        <dbReference type="ARBA" id="ARBA00022514"/>
    </source>
</evidence>